<evidence type="ECO:0000256" key="5">
    <source>
        <dbReference type="ARBA" id="ARBA00022727"/>
    </source>
</evidence>
<dbReference type="NCBIfam" id="TIGR00041">
    <property type="entry name" value="DTMP_kinase"/>
    <property type="match status" value="1"/>
</dbReference>
<evidence type="ECO:0000256" key="4">
    <source>
        <dbReference type="ARBA" id="ARBA00022679"/>
    </source>
</evidence>
<proteinExistence type="inferred from homology"/>
<evidence type="ECO:0000256" key="8">
    <source>
        <dbReference type="ARBA" id="ARBA00022840"/>
    </source>
</evidence>
<dbReference type="Proteomes" id="UP000030392">
    <property type="component" value="Unassembled WGS sequence"/>
</dbReference>
<name>A0A0A2CA10_PROMR</name>
<dbReference type="InterPro" id="IPR018094">
    <property type="entry name" value="Thymidylate_kinase"/>
</dbReference>
<evidence type="ECO:0000259" key="12">
    <source>
        <dbReference type="Pfam" id="PF02223"/>
    </source>
</evidence>
<dbReference type="InterPro" id="IPR018095">
    <property type="entry name" value="Thymidylate_kin_CS"/>
</dbReference>
<dbReference type="GO" id="GO:0006235">
    <property type="term" value="P:dTTP biosynthetic process"/>
    <property type="evidence" value="ECO:0007669"/>
    <property type="project" value="UniProtKB-UniRule"/>
</dbReference>
<dbReference type="FunFam" id="3.40.50.300:FF:000225">
    <property type="entry name" value="Thymidylate kinase"/>
    <property type="match status" value="1"/>
</dbReference>
<dbReference type="EMBL" id="JNAX01000005">
    <property type="protein sequence ID" value="KGG21720.1"/>
    <property type="molecule type" value="Genomic_DNA"/>
</dbReference>
<keyword evidence="6 11" id="KW-0547">Nucleotide-binding</keyword>
<dbReference type="InterPro" id="IPR027417">
    <property type="entry name" value="P-loop_NTPase"/>
</dbReference>
<evidence type="ECO:0000256" key="2">
    <source>
        <dbReference type="ARBA" id="ARBA00012980"/>
    </source>
</evidence>
<dbReference type="CDD" id="cd01672">
    <property type="entry name" value="TMPK"/>
    <property type="match status" value="1"/>
</dbReference>
<dbReference type="Pfam" id="PF02223">
    <property type="entry name" value="Thymidylate_kin"/>
    <property type="match status" value="1"/>
</dbReference>
<dbReference type="GO" id="GO:0006233">
    <property type="term" value="P:dTDP biosynthetic process"/>
    <property type="evidence" value="ECO:0007669"/>
    <property type="project" value="InterPro"/>
</dbReference>
<dbReference type="PROSITE" id="PS01331">
    <property type="entry name" value="THYMIDYLATE_KINASE"/>
    <property type="match status" value="1"/>
</dbReference>
<dbReference type="RefSeq" id="WP_036904727.1">
    <property type="nucleotide sequence ID" value="NZ_CP138967.1"/>
</dbReference>
<dbReference type="EC" id="2.7.4.9" evidence="2 11"/>
<evidence type="ECO:0000256" key="9">
    <source>
        <dbReference type="ARBA" id="ARBA00048743"/>
    </source>
</evidence>
<dbReference type="SUPFAM" id="SSF52540">
    <property type="entry name" value="P-loop containing nucleoside triphosphate hydrolases"/>
    <property type="match status" value="1"/>
</dbReference>
<keyword evidence="4 11" id="KW-0808">Transferase</keyword>
<evidence type="ECO:0000256" key="10">
    <source>
        <dbReference type="ARBA" id="ARBA00057735"/>
    </source>
</evidence>
<keyword evidence="5 11" id="KW-0545">Nucleotide biosynthesis</keyword>
<dbReference type="HAMAP" id="MF_00165">
    <property type="entry name" value="Thymidylate_kinase"/>
    <property type="match status" value="1"/>
</dbReference>
<feature type="binding site" evidence="11">
    <location>
        <begin position="10"/>
        <end position="17"/>
    </location>
    <ligand>
        <name>ATP</name>
        <dbReference type="ChEBI" id="CHEBI:30616"/>
    </ligand>
</feature>
<comment type="catalytic activity">
    <reaction evidence="9 11">
        <text>dTMP + ATP = dTDP + ADP</text>
        <dbReference type="Rhea" id="RHEA:13517"/>
        <dbReference type="ChEBI" id="CHEBI:30616"/>
        <dbReference type="ChEBI" id="CHEBI:58369"/>
        <dbReference type="ChEBI" id="CHEBI:63528"/>
        <dbReference type="ChEBI" id="CHEBI:456216"/>
        <dbReference type="EC" id="2.7.4.9"/>
    </reaction>
</comment>
<dbReference type="AlphaFoldDB" id="A0A0A2CA10"/>
<accession>A0A0A2CA10</accession>
<comment type="function">
    <text evidence="10 11">Phosphorylation of dTMP to form dTDP in both de novo and salvage pathways of dTTP synthesis.</text>
</comment>
<gene>
    <name evidence="11" type="primary">tmk</name>
    <name evidence="13" type="ORF">EV03_0459</name>
</gene>
<dbReference type="InterPro" id="IPR039430">
    <property type="entry name" value="Thymidylate_kin-like_dom"/>
</dbReference>
<evidence type="ECO:0000256" key="6">
    <source>
        <dbReference type="ARBA" id="ARBA00022741"/>
    </source>
</evidence>
<evidence type="ECO:0000256" key="3">
    <source>
        <dbReference type="ARBA" id="ARBA00017144"/>
    </source>
</evidence>
<dbReference type="GO" id="GO:0004798">
    <property type="term" value="F:dTMP kinase activity"/>
    <property type="evidence" value="ECO:0007669"/>
    <property type="project" value="UniProtKB-UniRule"/>
</dbReference>
<dbReference type="GO" id="GO:0006227">
    <property type="term" value="P:dUDP biosynthetic process"/>
    <property type="evidence" value="ECO:0007669"/>
    <property type="project" value="TreeGrafter"/>
</dbReference>
<feature type="domain" description="Thymidylate kinase-like" evidence="12">
    <location>
        <begin position="8"/>
        <end position="200"/>
    </location>
</feature>
<dbReference type="Gene3D" id="3.40.50.300">
    <property type="entry name" value="P-loop containing nucleotide triphosphate hydrolases"/>
    <property type="match status" value="1"/>
</dbReference>
<organism evidence="13 14">
    <name type="scientific">Prochlorococcus marinus str. PAC1</name>
    <dbReference type="NCBI Taxonomy" id="59924"/>
    <lineage>
        <taxon>Bacteria</taxon>
        <taxon>Bacillati</taxon>
        <taxon>Cyanobacteriota</taxon>
        <taxon>Cyanophyceae</taxon>
        <taxon>Synechococcales</taxon>
        <taxon>Prochlorococcaceae</taxon>
        <taxon>Prochlorococcus</taxon>
    </lineage>
</organism>
<sequence>MKGKFIVFEGIDGSGKTTQINQLSKWLISTDLIPENNKLVITREPGGTKLGKSIRSLLLDNSIKKSPDSITELLLYAADRSQHVNEIIRPTLDQGDWVISDRFCGSTLAYQGYGRKLDINLIKDLEAIATQGIAPDITFLLDIPIEESIRRRRNRKDDRIEKEGREFLSNVSIGFQALSEDSKWKKISALDSKEKIISEIKSEIKKLIKNK</sequence>
<evidence type="ECO:0000256" key="1">
    <source>
        <dbReference type="ARBA" id="ARBA00009776"/>
    </source>
</evidence>
<protein>
    <recommendedName>
        <fullName evidence="3 11">Thymidylate kinase</fullName>
        <ecNumber evidence="2 11">2.7.4.9</ecNumber>
    </recommendedName>
    <alternativeName>
        <fullName evidence="11">dTMP kinase</fullName>
    </alternativeName>
</protein>
<keyword evidence="8 11" id="KW-0067">ATP-binding</keyword>
<evidence type="ECO:0000313" key="14">
    <source>
        <dbReference type="Proteomes" id="UP000030392"/>
    </source>
</evidence>
<dbReference type="PANTHER" id="PTHR10344:SF4">
    <property type="entry name" value="UMP-CMP KINASE 2, MITOCHONDRIAL"/>
    <property type="match status" value="1"/>
</dbReference>
<evidence type="ECO:0000256" key="7">
    <source>
        <dbReference type="ARBA" id="ARBA00022777"/>
    </source>
</evidence>
<keyword evidence="7 11" id="KW-0418">Kinase</keyword>
<comment type="caution">
    <text evidence="13">The sequence shown here is derived from an EMBL/GenBank/DDBJ whole genome shotgun (WGS) entry which is preliminary data.</text>
</comment>
<evidence type="ECO:0000313" key="13">
    <source>
        <dbReference type="EMBL" id="KGG21720.1"/>
    </source>
</evidence>
<dbReference type="PANTHER" id="PTHR10344">
    <property type="entry name" value="THYMIDYLATE KINASE"/>
    <property type="match status" value="1"/>
</dbReference>
<comment type="similarity">
    <text evidence="1 11">Belongs to the thymidylate kinase family.</text>
</comment>
<evidence type="ECO:0000256" key="11">
    <source>
        <dbReference type="HAMAP-Rule" id="MF_00165"/>
    </source>
</evidence>
<dbReference type="GO" id="GO:0005524">
    <property type="term" value="F:ATP binding"/>
    <property type="evidence" value="ECO:0007669"/>
    <property type="project" value="UniProtKB-UniRule"/>
</dbReference>
<reference evidence="14" key="1">
    <citation type="journal article" date="2014" name="Sci. Data">
        <title>Genomes of diverse isolates of the marine cyanobacterium Prochlorococcus.</title>
        <authorList>
            <person name="Biller S."/>
            <person name="Berube P."/>
            <person name="Thompson J."/>
            <person name="Kelly L."/>
            <person name="Roggensack S."/>
            <person name="Awad L."/>
            <person name="Roache-Johnson K."/>
            <person name="Ding H."/>
            <person name="Giovannoni S.J."/>
            <person name="Moore L.R."/>
            <person name="Chisholm S.W."/>
        </authorList>
    </citation>
    <scope>NUCLEOTIDE SEQUENCE [LARGE SCALE GENOMIC DNA]</scope>
    <source>
        <strain evidence="14">PAC1</strain>
    </source>
</reference>
<dbReference type="GO" id="GO:0005829">
    <property type="term" value="C:cytosol"/>
    <property type="evidence" value="ECO:0007669"/>
    <property type="project" value="TreeGrafter"/>
</dbReference>